<gene>
    <name evidence="1" type="ORF">H9876_04975</name>
</gene>
<dbReference type="AlphaFoldDB" id="A0A9D1QQ46"/>
<evidence type="ECO:0000313" key="1">
    <source>
        <dbReference type="EMBL" id="HIW70703.1"/>
    </source>
</evidence>
<evidence type="ECO:0000313" key="2">
    <source>
        <dbReference type="Proteomes" id="UP000886878"/>
    </source>
</evidence>
<dbReference type="Proteomes" id="UP000886878">
    <property type="component" value="Unassembled WGS sequence"/>
</dbReference>
<accession>A0A9D1QQ46</accession>
<reference evidence="1" key="2">
    <citation type="submission" date="2021-04" db="EMBL/GenBank/DDBJ databases">
        <authorList>
            <person name="Gilroy R."/>
        </authorList>
    </citation>
    <scope>NUCLEOTIDE SEQUENCE</scope>
    <source>
        <strain evidence="1">ChiHejej3B27-2180</strain>
    </source>
</reference>
<name>A0A9D1QQ46_9LACO</name>
<protein>
    <submittedName>
        <fullName evidence="1">Uncharacterized protein</fullName>
    </submittedName>
</protein>
<comment type="caution">
    <text evidence="1">The sequence shown here is derived from an EMBL/GenBank/DDBJ whole genome shotgun (WGS) entry which is preliminary data.</text>
</comment>
<dbReference type="EMBL" id="DXGK01000104">
    <property type="protein sequence ID" value="HIW70703.1"/>
    <property type="molecule type" value="Genomic_DNA"/>
</dbReference>
<organism evidence="1 2">
    <name type="scientific">Candidatus Limosilactobacillus merdipullorum</name>
    <dbReference type="NCBI Taxonomy" id="2838653"/>
    <lineage>
        <taxon>Bacteria</taxon>
        <taxon>Bacillati</taxon>
        <taxon>Bacillota</taxon>
        <taxon>Bacilli</taxon>
        <taxon>Lactobacillales</taxon>
        <taxon>Lactobacillaceae</taxon>
        <taxon>Limosilactobacillus</taxon>
    </lineage>
</organism>
<reference evidence="1" key="1">
    <citation type="journal article" date="2021" name="PeerJ">
        <title>Extensive microbial diversity within the chicken gut microbiome revealed by metagenomics and culture.</title>
        <authorList>
            <person name="Gilroy R."/>
            <person name="Ravi A."/>
            <person name="Getino M."/>
            <person name="Pursley I."/>
            <person name="Horton D.L."/>
            <person name="Alikhan N.F."/>
            <person name="Baker D."/>
            <person name="Gharbi K."/>
            <person name="Hall N."/>
            <person name="Watson M."/>
            <person name="Adriaenssens E.M."/>
            <person name="Foster-Nyarko E."/>
            <person name="Jarju S."/>
            <person name="Secka A."/>
            <person name="Antonio M."/>
            <person name="Oren A."/>
            <person name="Chaudhuri R.R."/>
            <person name="La Ragione R."/>
            <person name="Hildebrand F."/>
            <person name="Pallen M.J."/>
        </authorList>
    </citation>
    <scope>NUCLEOTIDE SEQUENCE</scope>
    <source>
        <strain evidence="1">ChiHejej3B27-2180</strain>
    </source>
</reference>
<sequence>MRKITSKEDFTKALVDYYHIYNVPQDKIDAIMTANSGNVETYLTATPELMARKFYEWTFDEELH</sequence>
<proteinExistence type="predicted"/>